<gene>
    <name evidence="12" type="ORF">MUK42_14806</name>
</gene>
<organism evidence="12 13">
    <name type="scientific">Musa troglodytarum</name>
    <name type="common">fe'i banana</name>
    <dbReference type="NCBI Taxonomy" id="320322"/>
    <lineage>
        <taxon>Eukaryota</taxon>
        <taxon>Viridiplantae</taxon>
        <taxon>Streptophyta</taxon>
        <taxon>Embryophyta</taxon>
        <taxon>Tracheophyta</taxon>
        <taxon>Spermatophyta</taxon>
        <taxon>Magnoliopsida</taxon>
        <taxon>Liliopsida</taxon>
        <taxon>Zingiberales</taxon>
        <taxon>Musaceae</taxon>
        <taxon>Musa</taxon>
    </lineage>
</organism>
<dbReference type="InterPro" id="IPR044536">
    <property type="entry name" value="PEX7"/>
</dbReference>
<keyword evidence="5 11" id="KW-0853">WD repeat</keyword>
<dbReference type="PANTHER" id="PTHR46027:SF1">
    <property type="entry name" value="PEROXISOMAL TARGETING SIGNAL 2 RECEPTOR"/>
    <property type="match status" value="1"/>
</dbReference>
<dbReference type="InterPro" id="IPR015943">
    <property type="entry name" value="WD40/YVTN_repeat-like_dom_sf"/>
</dbReference>
<dbReference type="InterPro" id="IPR019775">
    <property type="entry name" value="WD40_repeat_CS"/>
</dbReference>
<feature type="repeat" description="WD" evidence="11">
    <location>
        <begin position="234"/>
        <end position="276"/>
    </location>
</feature>
<dbReference type="GO" id="GO:0005782">
    <property type="term" value="C:peroxisomal matrix"/>
    <property type="evidence" value="ECO:0007669"/>
    <property type="project" value="UniProtKB-SubCell"/>
</dbReference>
<dbReference type="GO" id="GO:0005829">
    <property type="term" value="C:cytosol"/>
    <property type="evidence" value="ECO:0007669"/>
    <property type="project" value="UniProtKB-SubCell"/>
</dbReference>
<dbReference type="InterPro" id="IPR036322">
    <property type="entry name" value="WD40_repeat_dom_sf"/>
</dbReference>
<feature type="repeat" description="WD" evidence="11">
    <location>
        <begin position="105"/>
        <end position="136"/>
    </location>
</feature>
<feature type="repeat" description="WD" evidence="11">
    <location>
        <begin position="147"/>
        <end position="189"/>
    </location>
</feature>
<dbReference type="PROSITE" id="PS50294">
    <property type="entry name" value="WD_REPEATS_REGION"/>
    <property type="match status" value="3"/>
</dbReference>
<dbReference type="CDD" id="cd00200">
    <property type="entry name" value="WD40"/>
    <property type="match status" value="1"/>
</dbReference>
<keyword evidence="8" id="KW-0576">Peroxisome</keyword>
<keyword evidence="13" id="KW-1185">Reference proteome</keyword>
<dbReference type="Gene3D" id="2.130.10.10">
    <property type="entry name" value="YVTN repeat-like/Quinoprotein amine dehydrogenase"/>
    <property type="match status" value="2"/>
</dbReference>
<dbReference type="SMART" id="SM00320">
    <property type="entry name" value="WD40"/>
    <property type="match status" value="6"/>
</dbReference>
<dbReference type="OrthoDB" id="273771at2759"/>
<protein>
    <recommendedName>
        <fullName evidence="10">Peroxin-7</fullName>
    </recommendedName>
</protein>
<proteinExistence type="inferred from homology"/>
<evidence type="ECO:0000256" key="6">
    <source>
        <dbReference type="ARBA" id="ARBA00022737"/>
    </source>
</evidence>
<sequence length="324" mass="36140">MPEIRLWTRYGGSAVRFSRFDDSRILVGTRDLFNSGLGLHVLQLCPTPWGGSAINEVATFRTVSGVNDCCWSQSHQSLAVSALTDGTVKLWDTSLPPAPQPTSIFREHSGEVRSVDWNPAGDCFLSASSDATIKFWTPGRCNSYYTFQEHTDKVNAVAWNAIQPHVFASASDDYTVGLWDVRDSRFLTHINVCHPGGLASCNWNKYSEFLLATASGTSIRVWDIRTTQMPLVDFSSHRRNVCRICFSPHRANVLLSCSVDYTVRTWDIQAQASIATYNLHDDSVYGIDMSVHAADLIASVGRDNVVNVWRASPSHQRLQHFSHL</sequence>
<dbReference type="AlphaFoldDB" id="A0A9E7I8I0"/>
<dbReference type="PROSITE" id="PS00678">
    <property type="entry name" value="WD_REPEATS_1"/>
    <property type="match status" value="1"/>
</dbReference>
<keyword evidence="7" id="KW-0653">Protein transport</keyword>
<evidence type="ECO:0000313" key="13">
    <source>
        <dbReference type="Proteomes" id="UP001055439"/>
    </source>
</evidence>
<reference evidence="12" key="1">
    <citation type="submission" date="2022-05" db="EMBL/GenBank/DDBJ databases">
        <title>The Musa troglodytarum L. genome provides insights into the mechanism of non-climacteric behaviour and enrichment of carotenoids.</title>
        <authorList>
            <person name="Wang J."/>
        </authorList>
    </citation>
    <scope>NUCLEOTIDE SEQUENCE</scope>
    <source>
        <tissue evidence="12">Leaf</tissue>
    </source>
</reference>
<dbReference type="PANTHER" id="PTHR46027">
    <property type="entry name" value="PEROXISOMAL TARGETING SIGNAL 2 RECEPTOR"/>
    <property type="match status" value="1"/>
</dbReference>
<dbReference type="SUPFAM" id="SSF50978">
    <property type="entry name" value="WD40 repeat-like"/>
    <property type="match status" value="1"/>
</dbReference>
<evidence type="ECO:0000256" key="1">
    <source>
        <dbReference type="ARBA" id="ARBA00004253"/>
    </source>
</evidence>
<evidence type="ECO:0000256" key="10">
    <source>
        <dbReference type="ARBA" id="ARBA00032565"/>
    </source>
</evidence>
<evidence type="ECO:0000256" key="7">
    <source>
        <dbReference type="ARBA" id="ARBA00022927"/>
    </source>
</evidence>
<evidence type="ECO:0000256" key="8">
    <source>
        <dbReference type="ARBA" id="ARBA00023140"/>
    </source>
</evidence>
<name>A0A9E7I8I0_9LILI</name>
<evidence type="ECO:0000256" key="3">
    <source>
        <dbReference type="ARBA" id="ARBA00022448"/>
    </source>
</evidence>
<evidence type="ECO:0000256" key="9">
    <source>
        <dbReference type="ARBA" id="ARBA00024017"/>
    </source>
</evidence>
<dbReference type="InterPro" id="IPR001680">
    <property type="entry name" value="WD40_rpt"/>
</dbReference>
<keyword evidence="6" id="KW-0677">Repeat</keyword>
<comment type="similarity">
    <text evidence="9">Belongs to the WD repeat peroxin-7 family.</text>
</comment>
<comment type="subcellular location">
    <subcellularLocation>
        <location evidence="2">Cytoplasm</location>
        <location evidence="2">Cytosol</location>
    </subcellularLocation>
    <subcellularLocation>
        <location evidence="1">Peroxisome matrix</location>
    </subcellularLocation>
</comment>
<accession>A0A9E7I8I0</accession>
<dbReference type="GO" id="GO:0005053">
    <property type="term" value="F:peroxisome matrix targeting signal-2 binding"/>
    <property type="evidence" value="ECO:0007669"/>
    <property type="project" value="InterPro"/>
</dbReference>
<keyword evidence="3" id="KW-0813">Transport</keyword>
<evidence type="ECO:0000256" key="2">
    <source>
        <dbReference type="ARBA" id="ARBA00004514"/>
    </source>
</evidence>
<dbReference type="GO" id="GO:0016558">
    <property type="term" value="P:protein import into peroxisome matrix"/>
    <property type="evidence" value="ECO:0007669"/>
    <property type="project" value="InterPro"/>
</dbReference>
<evidence type="ECO:0000256" key="4">
    <source>
        <dbReference type="ARBA" id="ARBA00022490"/>
    </source>
</evidence>
<dbReference type="InterPro" id="IPR020472">
    <property type="entry name" value="WD40_PAC1"/>
</dbReference>
<dbReference type="Proteomes" id="UP001055439">
    <property type="component" value="Chromosome 9"/>
</dbReference>
<dbReference type="PROSITE" id="PS50082">
    <property type="entry name" value="WD_REPEATS_2"/>
    <property type="match status" value="4"/>
</dbReference>
<dbReference type="PRINTS" id="PR00320">
    <property type="entry name" value="GPROTEINBRPT"/>
</dbReference>
<dbReference type="Pfam" id="PF00400">
    <property type="entry name" value="WD40"/>
    <property type="match status" value="6"/>
</dbReference>
<evidence type="ECO:0000313" key="12">
    <source>
        <dbReference type="EMBL" id="URE47970.1"/>
    </source>
</evidence>
<evidence type="ECO:0000256" key="11">
    <source>
        <dbReference type="PROSITE-ProRule" id="PRU00221"/>
    </source>
</evidence>
<dbReference type="EMBL" id="CP097511">
    <property type="protein sequence ID" value="URE47970.1"/>
    <property type="molecule type" value="Genomic_DNA"/>
</dbReference>
<keyword evidence="4" id="KW-0963">Cytoplasm</keyword>
<feature type="repeat" description="WD" evidence="11">
    <location>
        <begin position="194"/>
        <end position="232"/>
    </location>
</feature>
<evidence type="ECO:0000256" key="5">
    <source>
        <dbReference type="ARBA" id="ARBA00022574"/>
    </source>
</evidence>